<dbReference type="GO" id="GO:0001965">
    <property type="term" value="F:G-protein alpha-subunit binding"/>
    <property type="evidence" value="ECO:0007669"/>
    <property type="project" value="TreeGrafter"/>
</dbReference>
<keyword evidence="7 23" id="KW-0732">Signal</keyword>
<feature type="domain" description="G-protein coupled receptors family 2 profile 2" evidence="25">
    <location>
        <begin position="5807"/>
        <end position="6058"/>
    </location>
</feature>
<dbReference type="InterPro" id="IPR009039">
    <property type="entry name" value="EAR"/>
</dbReference>
<evidence type="ECO:0000256" key="6">
    <source>
        <dbReference type="ARBA" id="ARBA00022692"/>
    </source>
</evidence>
<evidence type="ECO:0000259" key="24">
    <source>
        <dbReference type="PROSITE" id="PS50221"/>
    </source>
</evidence>
<dbReference type="CDD" id="cd13952">
    <property type="entry name" value="7tm_classB"/>
    <property type="match status" value="1"/>
</dbReference>
<dbReference type="Pfam" id="PF03160">
    <property type="entry name" value="Calx-beta"/>
    <property type="match status" value="32"/>
</dbReference>
<keyword evidence="10" id="KW-0106">Calcium</keyword>
<evidence type="ECO:0000256" key="23">
    <source>
        <dbReference type="SAM" id="SignalP"/>
    </source>
</evidence>
<feature type="chain" id="PRO_5041357150" description="Adhesion G-protein coupled receptor V1" evidence="23">
    <location>
        <begin position="22"/>
        <end position="6206"/>
    </location>
</feature>
<evidence type="ECO:0000256" key="3">
    <source>
        <dbReference type="ARBA" id="ARBA00004651"/>
    </source>
</evidence>
<name>A0A9Y4N8K8_9TELE</name>
<dbReference type="GO" id="GO:0007605">
    <property type="term" value="P:sensory perception of sound"/>
    <property type="evidence" value="ECO:0007669"/>
    <property type="project" value="TreeGrafter"/>
</dbReference>
<evidence type="ECO:0000256" key="14">
    <source>
        <dbReference type="ARBA" id="ARBA00023157"/>
    </source>
</evidence>
<proteinExistence type="inferred from homology"/>
<dbReference type="GO" id="GO:0007601">
    <property type="term" value="P:visual perception"/>
    <property type="evidence" value="ECO:0007669"/>
    <property type="project" value="TreeGrafter"/>
</dbReference>
<evidence type="ECO:0000256" key="10">
    <source>
        <dbReference type="ARBA" id="ARBA00022837"/>
    </source>
</evidence>
<dbReference type="FunFam" id="2.60.40.2030:FF:000020">
    <property type="entry name" value="Adhesion G protein-coupled receptor V1"/>
    <property type="match status" value="1"/>
</dbReference>
<dbReference type="FunFam" id="2.60.40.2030:FF:000013">
    <property type="entry name" value="Adhesion G-protein coupled receptor V1"/>
    <property type="match status" value="1"/>
</dbReference>
<accession>A0A9Y4N8K8</accession>
<dbReference type="SMART" id="SM00560">
    <property type="entry name" value="LamGL"/>
    <property type="match status" value="1"/>
</dbReference>
<feature type="transmembrane region" description="Helical" evidence="22">
    <location>
        <begin position="5843"/>
        <end position="5862"/>
    </location>
</feature>
<gene>
    <name evidence="27" type="primary">adgrv1</name>
</gene>
<keyword evidence="6 22" id="KW-0812">Transmembrane</keyword>
<evidence type="ECO:0000256" key="22">
    <source>
        <dbReference type="SAM" id="Phobius"/>
    </source>
</evidence>
<dbReference type="SMART" id="SM00237">
    <property type="entry name" value="Calx_beta"/>
    <property type="match status" value="17"/>
</dbReference>
<keyword evidence="13 22" id="KW-0472">Membrane</keyword>
<evidence type="ECO:0000256" key="12">
    <source>
        <dbReference type="ARBA" id="ARBA00023040"/>
    </source>
</evidence>
<comment type="subcellular location">
    <subcellularLocation>
        <location evidence="3">Cell membrane</location>
        <topology evidence="3">Multi-pass membrane protein</topology>
    </subcellularLocation>
    <subcellularLocation>
        <location evidence="1">Cell projection</location>
        <location evidence="1">Stereocilium membrane</location>
    </subcellularLocation>
    <subcellularLocation>
        <location evidence="2">Photoreceptor inner segment</location>
    </subcellularLocation>
</comment>
<dbReference type="Pfam" id="PF01825">
    <property type="entry name" value="GPS"/>
    <property type="match status" value="1"/>
</dbReference>
<comment type="similarity">
    <text evidence="4">Belongs to the G-protein coupled receptor 2 family. Adhesion G-protein coupled receptor (ADGR) subfamily.</text>
</comment>
<dbReference type="SUPFAM" id="SSF49899">
    <property type="entry name" value="Concanavalin A-like lectins/glucanases"/>
    <property type="match status" value="1"/>
</dbReference>
<keyword evidence="26" id="KW-1185">Reference proteome</keyword>
<keyword evidence="11 22" id="KW-1133">Transmembrane helix</keyword>
<dbReference type="InterPro" id="IPR017981">
    <property type="entry name" value="GPCR_2-like_7TM"/>
</dbReference>
<dbReference type="InterPro" id="IPR013320">
    <property type="entry name" value="ConA-like_dom_sf"/>
</dbReference>
<evidence type="ECO:0000256" key="1">
    <source>
        <dbReference type="ARBA" id="ARBA00004289"/>
    </source>
</evidence>
<dbReference type="GO" id="GO:0016787">
    <property type="term" value="F:hydrolase activity"/>
    <property type="evidence" value="ECO:0007669"/>
    <property type="project" value="UniProtKB-KW"/>
</dbReference>
<evidence type="ECO:0000256" key="18">
    <source>
        <dbReference type="ARBA" id="ARBA00070037"/>
    </source>
</evidence>
<evidence type="ECO:0000256" key="19">
    <source>
        <dbReference type="ARBA" id="ARBA00078072"/>
    </source>
</evidence>
<dbReference type="InterPro" id="IPR003644">
    <property type="entry name" value="Calx_beta"/>
</dbReference>
<dbReference type="CTD" id="84059"/>
<keyword evidence="17" id="KW-0966">Cell projection</keyword>
<dbReference type="FunFam" id="2.60.40.2030:FF:000009">
    <property type="entry name" value="adhesion G-protein coupled receptor V1"/>
    <property type="match status" value="1"/>
</dbReference>
<dbReference type="FunFam" id="2.60.40.2030:FF:000017">
    <property type="entry name" value="Adhesion G protein-coupled receptor V1"/>
    <property type="match status" value="4"/>
</dbReference>
<dbReference type="Pfam" id="PF13385">
    <property type="entry name" value="Laminin_G_3"/>
    <property type="match status" value="1"/>
</dbReference>
<dbReference type="GO" id="GO:0071277">
    <property type="term" value="P:cellular response to calcium ion"/>
    <property type="evidence" value="ECO:0007669"/>
    <property type="project" value="TreeGrafter"/>
</dbReference>
<evidence type="ECO:0000256" key="15">
    <source>
        <dbReference type="ARBA" id="ARBA00023170"/>
    </source>
</evidence>
<evidence type="ECO:0000259" key="25">
    <source>
        <dbReference type="PROSITE" id="PS50261"/>
    </source>
</evidence>
<evidence type="ECO:0000313" key="27">
    <source>
        <dbReference type="RefSeq" id="XP_008286768.1"/>
    </source>
</evidence>
<dbReference type="Proteomes" id="UP000694891">
    <property type="component" value="Unplaced"/>
</dbReference>
<dbReference type="InterPro" id="IPR000832">
    <property type="entry name" value="GPCR_2_secretin-like"/>
</dbReference>
<dbReference type="InterPro" id="IPR046338">
    <property type="entry name" value="GAIN_dom_sf"/>
</dbReference>
<evidence type="ECO:0000256" key="13">
    <source>
        <dbReference type="ARBA" id="ARBA00023136"/>
    </source>
</evidence>
<dbReference type="GO" id="GO:0007166">
    <property type="term" value="P:cell surface receptor signaling pathway"/>
    <property type="evidence" value="ECO:0007669"/>
    <property type="project" value="InterPro"/>
</dbReference>
<evidence type="ECO:0000256" key="2">
    <source>
        <dbReference type="ARBA" id="ARBA00004437"/>
    </source>
</evidence>
<feature type="region of interest" description="Disordered" evidence="21">
    <location>
        <begin position="1658"/>
        <end position="1678"/>
    </location>
</feature>
<dbReference type="GO" id="GO:0001917">
    <property type="term" value="C:photoreceptor inner segment"/>
    <property type="evidence" value="ECO:0007669"/>
    <property type="project" value="UniProtKB-SubCell"/>
</dbReference>
<feature type="transmembrane region" description="Helical" evidence="22">
    <location>
        <begin position="5959"/>
        <end position="5985"/>
    </location>
</feature>
<feature type="transmembrane region" description="Helical" evidence="22">
    <location>
        <begin position="6006"/>
        <end position="6026"/>
    </location>
</feature>
<evidence type="ECO:0000256" key="5">
    <source>
        <dbReference type="ARBA" id="ARBA00022475"/>
    </source>
</evidence>
<dbReference type="FunFam" id="2.60.40.2030:FF:000028">
    <property type="entry name" value="Adhesion G-protein coupled receptor V1"/>
    <property type="match status" value="1"/>
</dbReference>
<feature type="compositionally biased region" description="Polar residues" evidence="21">
    <location>
        <begin position="1666"/>
        <end position="1678"/>
    </location>
</feature>
<dbReference type="Gene3D" id="1.20.1070.10">
    <property type="entry name" value="Rhodopsin 7-helix transmembrane proteins"/>
    <property type="match status" value="1"/>
</dbReference>
<dbReference type="Gene3D" id="2.60.40.2030">
    <property type="match status" value="34"/>
</dbReference>
<dbReference type="GO" id="GO:0005737">
    <property type="term" value="C:cytoplasm"/>
    <property type="evidence" value="ECO:0007669"/>
    <property type="project" value="TreeGrafter"/>
</dbReference>
<dbReference type="FunFam" id="2.60.40.2030:FF:000023">
    <property type="entry name" value="Adhesion G protein-coupled receptor V1"/>
    <property type="match status" value="1"/>
</dbReference>
<dbReference type="Gene3D" id="2.60.220.50">
    <property type="match status" value="1"/>
</dbReference>
<dbReference type="SUPFAM" id="SSF141072">
    <property type="entry name" value="CalX-like"/>
    <property type="match status" value="38"/>
</dbReference>
<keyword evidence="5" id="KW-1003">Cell membrane</keyword>
<keyword evidence="15 27" id="KW-0675">Receptor</keyword>
<feature type="transmembrane region" description="Helical" evidence="22">
    <location>
        <begin position="5810"/>
        <end position="5831"/>
    </location>
</feature>
<dbReference type="InterPro" id="IPR026919">
    <property type="entry name" value="ADGRV1"/>
</dbReference>
<keyword evidence="14" id="KW-1015">Disulfide bond</keyword>
<dbReference type="PANTHER" id="PTHR46682">
    <property type="entry name" value="ADHESION G-PROTEIN COUPLED RECEPTOR V1"/>
    <property type="match status" value="1"/>
</dbReference>
<dbReference type="FunFam" id="2.60.40.2030:FF:000031">
    <property type="entry name" value="Adhesion G protein-coupled receptor V1"/>
    <property type="match status" value="1"/>
</dbReference>
<dbReference type="PROSITE" id="PS50221">
    <property type="entry name" value="GAIN_B"/>
    <property type="match status" value="1"/>
</dbReference>
<dbReference type="InterPro" id="IPR006558">
    <property type="entry name" value="LamG-like"/>
</dbReference>
<feature type="transmembrane region" description="Helical" evidence="22">
    <location>
        <begin position="5882"/>
        <end position="5901"/>
    </location>
</feature>
<sequence length="6206" mass="673085">MLPVLLLAGLILALSIPGTTSESAVLRFLGETDFVVNESSTAVVRLVIERVGDPVNVTALVLPEGNYTGDFDGVSAAAVLLSTESTKTVFIAVRDDDLPEADETFTFNLTLQNSSNGVTVGTPNKATITILSNDNAFGIIAFNSTEEIVVDEPRGQDYYVPFTLIREKGTYGTVTVNYEISEGPNPAFKDLSPDRGNITIPVGQAVVHFSILIKDDLIPEDDEVFLVRLTGVAGGALLRPNASSVQLRIRRNDSPLRFPHSTMTVPESAAVIALNVTRGRLHEDGPLIGSVDTEVSIDYMVKKCDDLVSATPAVDFLDLQPVRTVTFPPFVYKASLLFNISDDDMPELAESFCVVLVETTIRGDAVLVSHKAMQVTIEPNDEPHGVLSISALIQPITINEDLTQRFDGIIIVRNGGSYGAVSANWSISRNSSDQSPVSDDLRPEEGTVRFADGQVTAVVPISIEADDQPEEAEAFLLKLLPSTVDGGVKVDEPMEMVFYIQDSDDVYGLFRFDPAKEQSIQSQPEGRFISLNFLRDGGTLGNVSMTLTALYIPAGPVDPALARDQVLNVSRSINVVFSHEPMVHVTLPIRNDAFLQNGAHFLIQLNALELIDISPSIPSNSPRFGGPLTLTLTVTPDIANGEIGFTSNSTVVVYEPEDSNTSMVSLPLRRDGTDGRAVVFWSLQPTGANREDVTANDLQPFNGSVVFLSGQSDAFINLTIMADNIPEVNETLLLTLDRSNVENQILKAGFTSREIIIMENDDPGGVFEFSPFSRGPWVINEGEAVELHVVRAQGQLLKQLVRYVVMPSGSSEFYGAIGILEFRPGEREVVVALVARPDGVPELDETFSMVLSSHSTPPSRLGNHREVNITVRKNDDPFGVIEFIQSGLTVAINESKGSAMHQAVYPVVRNRGHFEEVSVSWVLEPFMSGDVRPLQGNITFKEGEYLKNLTLFSVPDEIPEEMENFTITLLNATGGARLGDKRNANLLINRNDDPIYFSEPAIVRLQEGGVANFTILRAGRADFVATVMYRVEYGDASPDDLTLLSNDTMLVYDVGEWMKNISVAVEDDNIPETDEPFYIVLYNATGDAVVYGADTATVVIEANDDANGIFSLEFVEKPVEEGKTNDFVVLRARGHFGNVTVFWQLFANDSVTPLEENQEFTHTNGSITFITGEETKPIVLEAIADTFPEFNEFFVLRLVNISGGFPGEGGRLANTSLNASVLIPFNDDPFGVFAIADSNLDQEVAEDVLSEDDMADVTSFTILRQQGAFGEVRVGWEIVSGHFPQGLPLMDDLLLQASFPDEVELKPYARRHHSATDTWFFSGLPGAYGTISPDDGPAAIGNFTFSAWLVPRPDTDGFIVSKGTRNGSLYYGVKVHTNESHVTVMLYYTVTGSNNTQVARATAEKFLEENTWLHIIITVDDGIIEFFLDGSPIPGGVKSIKGEGIQDGPATVFIGSNLEGEERYTGLLQDVRLYHIRLNRSHIHELHTQPPKTDLRNISGYLRYRQDERQKSFVVEVRDDNEEEGEEVFYLQLVAVRGGARLPLPRPTAILRVMKSDNANGLFGFTGACIPDTTEEGSTISCVIERMRGSLDHVYVNYTVNQTDSLDSDVPAPEDFVNATGAVLFMPGQRSEVLNLLVLDDNLPELAESFQITLVSAESGDGKPGSTPTSGASIDPNNSVNTVTVTASDHPYGLLQFQPSPPEDGLISPALEPAHITVNEEDGQIRLLVARAQGLEGRIMVGYRTTPFTASSPEDYEDSEGMLDFLPRERLKFINVTIVDNPVPELDKMFRVELYNADGGVEHFLHSEGSGSGESDFDFLLPSYHHHASLGVASRITVTIAASDDAHGVFQFSPESLSVNGTEPEDGYDSVVLQVDRSFGDLSNVTVYWEVDPSSEGELLSRSGNISFGVGQTAENIIINVAQDEIPELDKSFIVSLVNISHGRLGDKTSATLTVLASDDPYGVFVFANATRSVRLPEADSTVSLTILRQRGLMGQVRVTYGTLKETDPAPYRTPGVGRATEERDFVSLLNSVVFLANQSEANITLRVLDDEDPERDESVFVKLIRAQLIQGEQERLISNSPSLGSRTDIVAQVIVEASDDAFGVLQLSASAVSVAEHYVGPIINVTRVGGIFADVSVKFRAVPLTARVSEDYSVASTDVVLLEGESSKSVPIYVINDVVPELEETFRIELINQTTGGALLGELTRAIITILPSDDPFGAFGFQAVPVTIEEPGSNSIEVTLPIVRNAGTIGTVAVQWQATVNGKLAVGDIRPTSGEVKFAPGETMKTLRVEILADDVPEITEVIKVELTGASNGGNLGADTSVDIIVPANDNPHGTVYFEQSAYRVQEPLEGVYLANITVRRRGGHFGRLEITYSTSEIDIVGLAQADDQNLLMYYNLPKPGVPATGPIITVNITGKGEPLTACAAACLRERACQAFSLSSGVNPPSCTWVTSAADQLTSESQVMTYVKNGTAAAVLFSAQAVAGSDYTPVTAQSAFMDDRSGAANLTVPILTDEFPEMDESFSIQILKVELINLTVPQKNLPSIGQPDKAVVTIGVNGDAFGIFLIYSLSPNATNEGLYLEVREEPTVVVPLVIERRGGNLGTVTVEWRVVGGMATPNADFTGVGGTLVFDGDLKKTIEIAIRDDTEPEDNESLMIALVNTEGGSRILPSSDTVTIVILANDNVAGIIGFHSASRSVIAREGERLSLLVLRSAPGLGNVTVDWTIQGPLVHRTFTQTSGTLFFTEGKLNETIVVELLDDATPEDKDEYKVSLSKIQTFGVVVTGHAALDVQSSEAVLTVDTSDEPYGLLTIAQSSRVVITDERDQTINIYVNREFGASGAVNITYEVIRGSLQNLSQVEGNLAEPGQDFISGTGSVILQDGQTSVAIPVTILEDDMPELQEFFLVNITSAVLITTLATVPQLDTQGLMAEVIIGANDGIRGVIEWTNTMFEVNETIGVLTLVAYRSKGTYGNVSLLFSAQNLEAQQGLDYNTTETRLHFVDGERHKFIEVQIADDIVPEGAERFKLILSEPSPGLELGASATATVTILASDDGHGVISFNTSEHFLLREPTSASGPGESMANLYVVRNPEEGTFGTVSVQFTITDAHGNLAEGDLMPPQGFVVLEDGVRFKMLEIRAILDAEPEANETFTVVLSNPTGGARLGDQLETLITILENKAPSGLFRIEPTLNRTSTEIVADEGGSAVFLTVSRSNGLESAVSVEWEMQSDTAVASEGPLPVMGVYQSFVDNPTSAWCSLPEGPSSLAMRLDRRPVVGSSHTLATLYRWQGVFMPVESARIQDPGSCVGFAVNGSTYIGITHSGPPFLPAANLSIFKLQKDLNITLRQTLGVEALDVKHFSTEGRDYLIASSQIFVWTGGSFTLLQTLDFEQGVLSVTPFTRADVPYLLACIDRQTESCSLLQWTNGRFQNLQPLQLTGRASQVETINTRTEDTLLLVSIEGLSPSCEVFQWSPGQPSPQHYQSIPHPGLTSIHSFNAPSGITYVLLAGRNGSSLYSWRPDVSLFTMILRAPQAVSFISLLVQSLNTTKILLAATEENSSTVYEFTSVSNQSDFIPSFGELHFAPGDSELEIAVNIIDDDIPEVQEHFQVRLKNPKGGAEIGFGGQVTVFVPTNDDAHGVIGFAQSSLSMEVEELEQDNQISFSVERRRGSFGRLNVHWAANGSVADIYPTSGVVTFLEGQTLAIIKLAVIADGVPELKESVTITLLDVNTVGLQDLRQAAVIDKLLSQALLTILPNGSPYGVIGWHLDSQFTRTQEPQRTPVNVTLSIVREQGSSGEVVIYYETRPALYEPPSNQAVAGKDYLAKDNSIIMINGATVALVTVTILPDDIPELAESFLVNITRVELVRGSVGAGQPSVKRPGMEVAEITIEENDDPRGILQFNVSEDIPGSVLAYEIPPPDNVAYLSVVRLAGTTGRLVVYWEAQPVTADLSDFSPTSGNITFQDGQREATIAITIFDDEQVEISETFRLNLLRVIGGARLGQVTSVTVSIPANDSPLGRFGFQDLEVTVSEPEFADDPAAVATLAVLRSAGGEGAVTLVWQLEDEAADDLSPFNGTLVFTETESMKSFVIQALADTALEGNEHFTVRLLPAVGSGAVIDPLSGLVTITIRADKAALGVVGIAESSKNLLIGEPQGDYSGSVIVSLVRGPGVFGEVRVNWSITPAVVSEFEAISGSVTMTDGQSAATITLKVLDDELPEERREYQLTLTSATSGLEISPIASRARIIMAASDNPHGLFSFTQLQLRATEEEGTVNVTINRSSGSLGSVWVTYETSGNTAISGLDFAPASGRIRFSPGQTSQQVILRILDDSLPEMPEMFFINITEVQLVNMSGVDYTVRESGLQLDQPPAIGNISSLAVVILKNDNAEGILEFRQDYVNITVEEDVGTVLIPVVRRVGSYGLVSAQFISRGLSATPDLDYILYNGSVTFVHGQNTSYINVTIVDDLDSEYAEIFEVLLVGATGGAVLGSQHVSRVTIGKSDSPSGLVRFLNESIITVANPNSTLKLNFVLERAGGLVGNATVAWIVRGPNSREILPPFNTDIKGPVNGSFFFIDGEEGTRNIELRILPHGEVEVEETFVIELSILSGEMDVDPQAGSVTLKIEKFGDPNGIVQFTEDALRERVYNESTETEGPFNISLLVTRREGVMGNITVHWQIQSDSDISGDFLALAGSVVILEGQREAEIVLSLMPDTVPELEELYILRLTAVEGGATLDANPNLIRTHIRVPANDEPHGVFSLNPEQQSVVIVDSGSEVTRALVMNVTRLAGLFGNASVGYRIRGRIDEVMDIGEVLGGQAEGRLLFREGQSFSSITVPISSQVFLSVGAGFTAELTDVRLVSAILGSPPRLLREASAATLTVPEEAASSEVGFASLALRVSSIQTGTCEAKVTRTGLFGDIRVEWKAGYPSGQTLPGFGNGVIIPNSGSLILAHGERTKAISLTAVADTLEPASYAIHLTAATSSTAATGAVKFRSGFTVAEVEPLGIYQFAPESRQLVIAEEIQTIKLYVQRLYGFRSNTTRLSYATVAGSAAAGEDFFAVPDGLLVFNSPHQMNTTFSLLIRDDTLSEPDEYFHVNLTDVQAISPDLAWADALPRLNPQHSVATVTILASDVTGGVLSIGPGLVQVPEDRDEGTQQERRVVLRVRRSDSNAGAVRVRVQAYGDGSTTTPPFILEPAGMLAKEEQDFRLESNIVSLQAGENETEVILLILDDSEPEGQEVFFIYLSDPEGGAQITDSPHQGFGPFAKITILGSDLHNGIVGFRPNSLIGQVLDEDSENRTALLYLQRQKNRAFEDLQVFWRATFSKAALSLVNNGVNLTTQLVQTSGTATCRRGEIICALTLEVQEDEEPEYQAWFLVEIYQVGAGAAINETTRFANITLAESDNPQGLVYFAVGHRLPIATLMTTRLSLQVYRRASTASVMSVRYRTLELLREEMVGPSIIWPAKTGMDFPKQEGQLTFDVGHRNTSLDIYLTPDLASSLPTPKRFQVELYSPTGGAAVHSQFGLANVTLVSNAASEAVWVLLEQLHQPLDPTIVNQVLQRLMNAVTTTLTREQMIAVHEALGKVLSEAERAPLQESSRNLTYNLLCALANPNRIDTRGLSHLAEVAERFAFSLLTRSQCEIKDVILKTCPYMTISALQWYPTQINGYKFRGRNADFFQLPDALLAVPAVSTADCANLSRIQLTEFRTEHWFLTNDTNTAVSGKVFSASLQGRGSRPLEDGNEVVYRIHTPGQQVKPGRSLCLLWNQTTSSWSSDGQYCRVVKESGNYVECACSHLSIYAAHAEFAVLASYNEAFYASGFICISGFALAIIAHVLCSRFPMFAAKLLTHMMVSCLGTQICFLVSAFRGRMFSEDSCAALALFSHYFHLSQFFWMLIQAVNFWQVLVMNDEHTDRRHLLYFILGWGLPGLVIIVLVIVLLGGFGWTIHAVYGQVQGDVCFIPNIYAALCTAVLVPLICLVAVVVVFIHAYQVTDQWKAYDDIYRGRTNSTEVPLVLYLFLLISLVWLWAGLHMGYRYLWMLILYVIFNCLLGLYVFAVYFIMHNQLFWPTKASYTVEMSGHDGPDSTYQGGGPTTVGGDISKSTQNLISAMEEISADWERASLRPTVQPSSVFKPSPVMGSYTTEGGFINTNLVTTDEESQEFDDLIFALKTGTGLNVSDNESIPGSHDGGSVTNSQIVELRRIPIADTHL</sequence>
<dbReference type="PANTHER" id="PTHR46682:SF1">
    <property type="entry name" value="ADHESION G-PROTEIN COUPLED RECEPTOR V1"/>
    <property type="match status" value="1"/>
</dbReference>
<dbReference type="GO" id="GO:0004930">
    <property type="term" value="F:G protein-coupled receptor activity"/>
    <property type="evidence" value="ECO:0007669"/>
    <property type="project" value="UniProtKB-KW"/>
</dbReference>
<dbReference type="RefSeq" id="XP_008286768.1">
    <property type="nucleotide sequence ID" value="XM_008288546.1"/>
</dbReference>
<dbReference type="Pfam" id="PF00002">
    <property type="entry name" value="7tm_2"/>
    <property type="match status" value="1"/>
</dbReference>
<reference evidence="27" key="1">
    <citation type="submission" date="2025-08" db="UniProtKB">
        <authorList>
            <consortium name="RefSeq"/>
        </authorList>
    </citation>
    <scope>IDENTIFICATION</scope>
</reference>
<protein>
    <recommendedName>
        <fullName evidence="18">Adhesion G-protein coupled receptor V1</fullName>
    </recommendedName>
    <alternativeName>
        <fullName evidence="20">G-protein coupled receptor 98</fullName>
    </alternativeName>
    <alternativeName>
        <fullName evidence="19">Very large G-protein coupled receptor 1</fullName>
    </alternativeName>
</protein>
<dbReference type="InterPro" id="IPR000203">
    <property type="entry name" value="GPS"/>
</dbReference>
<evidence type="ECO:0000256" key="8">
    <source>
        <dbReference type="ARBA" id="ARBA00022737"/>
    </source>
</evidence>
<organism evidence="26 27">
    <name type="scientific">Stegastes partitus</name>
    <name type="common">bicolor damselfish</name>
    <dbReference type="NCBI Taxonomy" id="144197"/>
    <lineage>
        <taxon>Eukaryota</taxon>
        <taxon>Metazoa</taxon>
        <taxon>Chordata</taxon>
        <taxon>Craniata</taxon>
        <taxon>Vertebrata</taxon>
        <taxon>Euteleostomi</taxon>
        <taxon>Actinopterygii</taxon>
        <taxon>Neopterygii</taxon>
        <taxon>Teleostei</taxon>
        <taxon>Neoteleostei</taxon>
        <taxon>Acanthomorphata</taxon>
        <taxon>Ovalentaria</taxon>
        <taxon>Pomacentridae</taxon>
        <taxon>Stegastes</taxon>
    </lineage>
</organism>
<evidence type="ECO:0000256" key="20">
    <source>
        <dbReference type="ARBA" id="ARBA00083929"/>
    </source>
</evidence>
<feature type="transmembrane region" description="Helical" evidence="22">
    <location>
        <begin position="5913"/>
        <end position="5939"/>
    </location>
</feature>
<dbReference type="GO" id="GO:0060171">
    <property type="term" value="C:stereocilium membrane"/>
    <property type="evidence" value="ECO:0007669"/>
    <property type="project" value="UniProtKB-SubCell"/>
</dbReference>
<dbReference type="SMART" id="SM00303">
    <property type="entry name" value="GPS"/>
    <property type="match status" value="1"/>
</dbReference>
<dbReference type="Gene3D" id="2.60.120.200">
    <property type="match status" value="1"/>
</dbReference>
<feature type="transmembrane region" description="Helical" evidence="22">
    <location>
        <begin position="6032"/>
        <end position="6056"/>
    </location>
</feature>
<evidence type="ECO:0000256" key="16">
    <source>
        <dbReference type="ARBA" id="ARBA00023224"/>
    </source>
</evidence>
<keyword evidence="9" id="KW-0378">Hydrolase</keyword>
<dbReference type="GO" id="GO:0010855">
    <property type="term" value="F:adenylate cyclase inhibitor activity"/>
    <property type="evidence" value="ECO:0007669"/>
    <property type="project" value="TreeGrafter"/>
</dbReference>
<dbReference type="FunFam" id="2.60.40.2030:FF:000021">
    <property type="entry name" value="Adhesion G protein-coupled receptor V1"/>
    <property type="match status" value="1"/>
</dbReference>
<dbReference type="PROSITE" id="PS50261">
    <property type="entry name" value="G_PROTEIN_RECEP_F2_4"/>
    <property type="match status" value="1"/>
</dbReference>
<dbReference type="GO" id="GO:0048513">
    <property type="term" value="P:animal organ development"/>
    <property type="evidence" value="ECO:0007669"/>
    <property type="project" value="UniProtKB-ARBA"/>
</dbReference>
<evidence type="ECO:0000256" key="4">
    <source>
        <dbReference type="ARBA" id="ARBA00007343"/>
    </source>
</evidence>
<feature type="signal peptide" evidence="23">
    <location>
        <begin position="1"/>
        <end position="21"/>
    </location>
</feature>
<evidence type="ECO:0000256" key="11">
    <source>
        <dbReference type="ARBA" id="ARBA00022989"/>
    </source>
</evidence>
<dbReference type="InterPro" id="IPR057244">
    <property type="entry name" value="GAIN_B"/>
</dbReference>
<dbReference type="InterPro" id="IPR038081">
    <property type="entry name" value="CalX-like_sf"/>
</dbReference>
<evidence type="ECO:0000256" key="21">
    <source>
        <dbReference type="SAM" id="MobiDB-lite"/>
    </source>
</evidence>
<keyword evidence="16" id="KW-0807">Transducer</keyword>
<feature type="domain" description="GAIN-B" evidence="24">
    <location>
        <begin position="5647"/>
        <end position="5811"/>
    </location>
</feature>
<keyword evidence="8" id="KW-0677">Repeat</keyword>
<evidence type="ECO:0000256" key="17">
    <source>
        <dbReference type="ARBA" id="ARBA00023273"/>
    </source>
</evidence>
<keyword evidence="12" id="KW-0297">G-protein coupled receptor</keyword>
<dbReference type="PROSITE" id="PS50912">
    <property type="entry name" value="EAR"/>
    <property type="match status" value="2"/>
</dbReference>
<evidence type="ECO:0000256" key="9">
    <source>
        <dbReference type="ARBA" id="ARBA00022801"/>
    </source>
</evidence>
<evidence type="ECO:0000256" key="7">
    <source>
        <dbReference type="ARBA" id="ARBA00022729"/>
    </source>
</evidence>
<dbReference type="FunFam" id="2.60.40.2030:FF:000007">
    <property type="entry name" value="Adhesion G-protein coupled receptor V1"/>
    <property type="match status" value="4"/>
</dbReference>
<evidence type="ECO:0000313" key="26">
    <source>
        <dbReference type="Proteomes" id="UP000694891"/>
    </source>
</evidence>